<dbReference type="AlphaFoldDB" id="A0A820WL77"/>
<dbReference type="InterPro" id="IPR007225">
    <property type="entry name" value="EXOC6/Sec15"/>
</dbReference>
<evidence type="ECO:0000313" key="3">
    <source>
        <dbReference type="Proteomes" id="UP000663866"/>
    </source>
</evidence>
<dbReference type="GO" id="GO:0016020">
    <property type="term" value="C:membrane"/>
    <property type="evidence" value="ECO:0007669"/>
    <property type="project" value="TreeGrafter"/>
</dbReference>
<comment type="caution">
    <text evidence="2">The sequence shown here is derived from an EMBL/GenBank/DDBJ whole genome shotgun (WGS) entry which is preliminary data.</text>
</comment>
<reference evidence="2" key="1">
    <citation type="submission" date="2021-02" db="EMBL/GenBank/DDBJ databases">
        <authorList>
            <person name="Nowell W R."/>
        </authorList>
    </citation>
    <scope>NUCLEOTIDE SEQUENCE</scope>
</reference>
<protein>
    <recommendedName>
        <fullName evidence="1">Exocyst complex component EXOC6/Sec15 N-terminal domain-containing protein</fullName>
    </recommendedName>
</protein>
<keyword evidence="3" id="KW-1185">Reference proteome</keyword>
<name>A0A820WL77_9BILA</name>
<organism evidence="2 3">
    <name type="scientific">Rotaria magnacalcarata</name>
    <dbReference type="NCBI Taxonomy" id="392030"/>
    <lineage>
        <taxon>Eukaryota</taxon>
        <taxon>Metazoa</taxon>
        <taxon>Spiralia</taxon>
        <taxon>Gnathifera</taxon>
        <taxon>Rotifera</taxon>
        <taxon>Eurotatoria</taxon>
        <taxon>Bdelloidea</taxon>
        <taxon>Philodinida</taxon>
        <taxon>Philodinidae</taxon>
        <taxon>Rotaria</taxon>
    </lineage>
</organism>
<dbReference type="GO" id="GO:0006893">
    <property type="term" value="P:Golgi to plasma membrane transport"/>
    <property type="evidence" value="ECO:0007669"/>
    <property type="project" value="TreeGrafter"/>
</dbReference>
<dbReference type="GO" id="GO:0090522">
    <property type="term" value="P:vesicle tethering involved in exocytosis"/>
    <property type="evidence" value="ECO:0007669"/>
    <property type="project" value="InterPro"/>
</dbReference>
<dbReference type="PANTHER" id="PTHR12702:SF0">
    <property type="entry name" value="EXOCYST COMPLEX COMPONENT 6"/>
    <property type="match status" value="1"/>
</dbReference>
<proteinExistence type="predicted"/>
<feature type="non-terminal residue" evidence="2">
    <location>
        <position position="1"/>
    </location>
</feature>
<sequence>GILSISSVFVRNDAGTFLRKLDERVKYYDNEIEKLCNFQYQGFVKAFHELLQVRKDTTSMKNELVKNNQMMQQAGQSLAKKTESLIKEYHRQGNIQQTIDALAQAFP</sequence>
<dbReference type="EMBL" id="CAJOBG010056247">
    <property type="protein sequence ID" value="CAF4520206.1"/>
    <property type="molecule type" value="Genomic_DNA"/>
</dbReference>
<dbReference type="GO" id="GO:0006886">
    <property type="term" value="P:intracellular protein transport"/>
    <property type="evidence" value="ECO:0007669"/>
    <property type="project" value="InterPro"/>
</dbReference>
<feature type="non-terminal residue" evidence="2">
    <location>
        <position position="107"/>
    </location>
</feature>
<dbReference type="PANTHER" id="PTHR12702">
    <property type="entry name" value="SEC15"/>
    <property type="match status" value="1"/>
</dbReference>
<dbReference type="Proteomes" id="UP000663866">
    <property type="component" value="Unassembled WGS sequence"/>
</dbReference>
<evidence type="ECO:0000313" key="2">
    <source>
        <dbReference type="EMBL" id="CAF4520206.1"/>
    </source>
</evidence>
<feature type="domain" description="Exocyst complex component EXOC6/Sec15 N-terminal" evidence="1">
    <location>
        <begin position="20"/>
        <end position="104"/>
    </location>
</feature>
<gene>
    <name evidence="2" type="ORF">OVN521_LOCUS41800</name>
</gene>
<accession>A0A820WL77</accession>
<dbReference type="Pfam" id="PF20651">
    <property type="entry name" value="EXOC6_Sec15_N"/>
    <property type="match status" value="1"/>
</dbReference>
<evidence type="ECO:0000259" key="1">
    <source>
        <dbReference type="Pfam" id="PF20651"/>
    </source>
</evidence>
<dbReference type="InterPro" id="IPR048359">
    <property type="entry name" value="EXOC6_Sec15_N"/>
</dbReference>
<dbReference type="GO" id="GO:0000145">
    <property type="term" value="C:exocyst"/>
    <property type="evidence" value="ECO:0007669"/>
    <property type="project" value="TreeGrafter"/>
</dbReference>